<evidence type="ECO:0000313" key="1">
    <source>
        <dbReference type="EMBL" id="CCG87854.1"/>
    </source>
</evidence>
<dbReference type="STRING" id="1161919.EPIR_2491"/>
<dbReference type="Proteomes" id="UP000018217">
    <property type="component" value="Unassembled WGS sequence"/>
</dbReference>
<protein>
    <submittedName>
        <fullName evidence="1">Uncharacterized protein</fullName>
    </submittedName>
</protein>
<dbReference type="AlphaFoldDB" id="V5Z9D1"/>
<keyword evidence="2" id="KW-1185">Reference proteome</keyword>
<sequence>MHHGESLLLSCWHKPAINFPSNRVFAAPGETHFKNREMLHKVARNLQIKLCSPQRKDINYNIINSILEGYL</sequence>
<accession>V5Z9D1</accession>
<reference evidence="1 2" key="1">
    <citation type="journal article" date="2013" name="Syst. Appl. Microbiol.">
        <title>Phylogenetic position and virulence apparatus of the pear flower necrosis pathogen Erwinia piriflorinigrans CFBP 5888T as assessed by comparative genomics.</title>
        <authorList>
            <person name="Smits T.H."/>
            <person name="Rezzonico F."/>
            <person name="Lopez M.M."/>
            <person name="Blom J."/>
            <person name="Goesmann A."/>
            <person name="Frey J.E."/>
            <person name="Duffy B."/>
        </authorList>
    </citation>
    <scope>NUCLEOTIDE SEQUENCE [LARGE SCALE GENOMIC DNA]</scope>
    <source>
        <strain evidence="2">CFBP5888</strain>
    </source>
</reference>
<gene>
    <name evidence="1" type="ORF">EPIR_2491</name>
</gene>
<name>V5Z9D1_9GAMM</name>
<proteinExistence type="predicted"/>
<evidence type="ECO:0000313" key="2">
    <source>
        <dbReference type="Proteomes" id="UP000018217"/>
    </source>
</evidence>
<dbReference type="EMBL" id="CAHS01000015">
    <property type="protein sequence ID" value="CCG87854.1"/>
    <property type="molecule type" value="Genomic_DNA"/>
</dbReference>
<organism evidence="1 2">
    <name type="scientific">Erwinia piriflorinigrans CFBP 5888</name>
    <dbReference type="NCBI Taxonomy" id="1161919"/>
    <lineage>
        <taxon>Bacteria</taxon>
        <taxon>Pseudomonadati</taxon>
        <taxon>Pseudomonadota</taxon>
        <taxon>Gammaproteobacteria</taxon>
        <taxon>Enterobacterales</taxon>
        <taxon>Erwiniaceae</taxon>
        <taxon>Erwinia</taxon>
    </lineage>
</organism>
<comment type="caution">
    <text evidence="1">The sequence shown here is derived from an EMBL/GenBank/DDBJ whole genome shotgun (WGS) entry which is preliminary data.</text>
</comment>